<dbReference type="Proteomes" id="UP001189429">
    <property type="component" value="Unassembled WGS sequence"/>
</dbReference>
<feature type="non-terminal residue" evidence="2">
    <location>
        <position position="117"/>
    </location>
</feature>
<feature type="compositionally biased region" description="Basic and acidic residues" evidence="1">
    <location>
        <begin position="1"/>
        <end position="18"/>
    </location>
</feature>
<keyword evidence="3" id="KW-1185">Reference proteome</keyword>
<gene>
    <name evidence="2" type="ORF">PCOR1329_LOCUS84390</name>
</gene>
<proteinExistence type="predicted"/>
<reference evidence="2" key="1">
    <citation type="submission" date="2023-10" db="EMBL/GenBank/DDBJ databases">
        <authorList>
            <person name="Chen Y."/>
            <person name="Shah S."/>
            <person name="Dougan E. K."/>
            <person name="Thang M."/>
            <person name="Chan C."/>
        </authorList>
    </citation>
    <scope>NUCLEOTIDE SEQUENCE [LARGE SCALE GENOMIC DNA]</scope>
</reference>
<protein>
    <submittedName>
        <fullName evidence="2">Uncharacterized protein</fullName>
    </submittedName>
</protein>
<evidence type="ECO:0000256" key="1">
    <source>
        <dbReference type="SAM" id="MobiDB-lite"/>
    </source>
</evidence>
<accession>A0ABN9YGJ3</accession>
<organism evidence="2 3">
    <name type="scientific">Prorocentrum cordatum</name>
    <dbReference type="NCBI Taxonomy" id="2364126"/>
    <lineage>
        <taxon>Eukaryota</taxon>
        <taxon>Sar</taxon>
        <taxon>Alveolata</taxon>
        <taxon>Dinophyceae</taxon>
        <taxon>Prorocentrales</taxon>
        <taxon>Prorocentraceae</taxon>
        <taxon>Prorocentrum</taxon>
    </lineage>
</organism>
<sequence length="117" mass="12886">VKQLKGEARGERQGKIEKGVQQARQRSGQGVAGVDPRVPEERLEVNFVAQEDKLQRCTQGPLADWPEVALARAWVVWEVVDALDDREFRGAPPSGVGAVQQWDSDESGIHCICSPPE</sequence>
<comment type="caution">
    <text evidence="2">The sequence shown here is derived from an EMBL/GenBank/DDBJ whole genome shotgun (WGS) entry which is preliminary data.</text>
</comment>
<feature type="non-terminal residue" evidence="2">
    <location>
        <position position="1"/>
    </location>
</feature>
<evidence type="ECO:0000313" key="2">
    <source>
        <dbReference type="EMBL" id="CAK0910146.1"/>
    </source>
</evidence>
<evidence type="ECO:0000313" key="3">
    <source>
        <dbReference type="Proteomes" id="UP001189429"/>
    </source>
</evidence>
<name>A0ABN9YGJ3_9DINO</name>
<feature type="region of interest" description="Disordered" evidence="1">
    <location>
        <begin position="1"/>
        <end position="36"/>
    </location>
</feature>
<dbReference type="EMBL" id="CAUYUJ010022331">
    <property type="protein sequence ID" value="CAK0910146.1"/>
    <property type="molecule type" value="Genomic_DNA"/>
</dbReference>